<dbReference type="InterPro" id="IPR039448">
    <property type="entry name" value="Beta_helix"/>
</dbReference>
<evidence type="ECO:0000313" key="3">
    <source>
        <dbReference type="Proteomes" id="UP000231057"/>
    </source>
</evidence>
<sequence length="513" mass="57650">MRWHPTCWVILLGLLAALLPLVSLAHTPLRLEVNPDHPAANDGSLHTAAQPFGTITAALVWAHNHGDRPVEIYIHNGTYREALGTLENHRTPLRLVAQTPDRVRLQGSMQWPDWQWVSTNGAIQVYRHPWQQRWGAAGNPWTAYNIQLPALAQRGEMVWLAGAPLRQRLALAELMGHDFYVDEAQGVVYVALPEGVDPAVLEVAIHREALRLLNSAHIALVGLRFEHYGGAFSQALRIEGSQDIEVHNCTFWGNNWGGLEMHNSDRIHIRQSRFLENGWRGMAAGGIRDLAVHDVLVSGNNWRGGWAGFYDWDAGEKYFHLRRATFDRYRAIANQAAGLWLDTDNQAVAIRRSQLIGNAVVGLFIEAGTGPVTVENSVIAYNYAVAPNYLQTPGVFGWAAQAVTLRNNWIIENEGAQIGVRDPYPRRITLPDTGESVTITSKDWRLENNYIGAQQQLLLTTLRGHPFLETLTLGHNQWWSDRPQPFHLEGTPLSWQAWQQQYGSASDRFRSSE</sequence>
<dbReference type="AlphaFoldDB" id="A0A2D2Q0C1"/>
<dbReference type="InterPro" id="IPR011050">
    <property type="entry name" value="Pectin_lyase_fold/virulence"/>
</dbReference>
<feature type="domain" description="Right handed beta helix" evidence="1">
    <location>
        <begin position="235"/>
        <end position="409"/>
    </location>
</feature>
<reference evidence="3" key="2">
    <citation type="journal article" date="2022" name="Front. Microbiol.">
        <title>Comparative Genomic Analysis Revealed Distinct Molecular Components and Organization of CO2-Concentrating Mechanism in Thermophilic Cyanobacteria.</title>
        <authorList>
            <person name="Tang J."/>
            <person name="Zhou H."/>
            <person name="Yao D."/>
            <person name="Riaz S."/>
            <person name="You D."/>
            <person name="Klepacz-Smolka A."/>
            <person name="Daroch M."/>
        </authorList>
    </citation>
    <scope>NUCLEOTIDE SEQUENCE [LARGE SCALE GENOMIC DNA]</scope>
    <source>
        <strain evidence="3">PCC 6715</strain>
    </source>
</reference>
<dbReference type="PANTHER" id="PTHR36453">
    <property type="entry name" value="SECRETED PROTEIN-RELATED"/>
    <property type="match status" value="1"/>
</dbReference>
<keyword evidence="3" id="KW-1185">Reference proteome</keyword>
<dbReference type="PANTHER" id="PTHR36453:SF1">
    <property type="entry name" value="RIGHT HANDED BETA HELIX DOMAIN-CONTAINING PROTEIN"/>
    <property type="match status" value="1"/>
</dbReference>
<reference evidence="2 3" key="1">
    <citation type="submission" date="2016-11" db="EMBL/GenBank/DDBJ databases">
        <title>Complete genome sequence of thermophilic cyanobacteria strain Synechococcus sp. PCC6715.</title>
        <authorList>
            <person name="Tang J."/>
            <person name="Daroch M."/>
            <person name="Liang Y."/>
            <person name="Jiang D."/>
            <person name="Shah M."/>
        </authorList>
    </citation>
    <scope>NUCLEOTIDE SEQUENCE [LARGE SCALE GENOMIC DNA]</scope>
    <source>
        <strain evidence="2 3">PCC 6715</strain>
    </source>
</reference>
<dbReference type="EMBL" id="CP018092">
    <property type="protein sequence ID" value="ATS17919.1"/>
    <property type="molecule type" value="Genomic_DNA"/>
</dbReference>
<organism evidence="2 3">
    <name type="scientific">Parathermosynechococcus lividus PCC 6715</name>
    <dbReference type="NCBI Taxonomy" id="1917166"/>
    <lineage>
        <taxon>Bacteria</taxon>
        <taxon>Bacillati</taxon>
        <taxon>Cyanobacteriota</taxon>
        <taxon>Cyanophyceae</taxon>
        <taxon>Acaryochloridales</taxon>
        <taxon>Thermosynechococcaceae</taxon>
        <taxon>Parathermosynechococcus</taxon>
    </lineage>
</organism>
<dbReference type="InterPro" id="IPR012334">
    <property type="entry name" value="Pectin_lyas_fold"/>
</dbReference>
<protein>
    <recommendedName>
        <fullName evidence="1">Right handed beta helix domain-containing protein</fullName>
    </recommendedName>
</protein>
<dbReference type="Proteomes" id="UP000231057">
    <property type="component" value="Chromosome"/>
</dbReference>
<name>A0A2D2Q0C1_PARLV</name>
<dbReference type="Pfam" id="PF13229">
    <property type="entry name" value="Beta_helix"/>
    <property type="match status" value="1"/>
</dbReference>
<evidence type="ECO:0000259" key="1">
    <source>
        <dbReference type="Pfam" id="PF13229"/>
    </source>
</evidence>
<accession>A0A2D2Q0C1</accession>
<gene>
    <name evidence="2" type="ORF">BRW62_03210</name>
</gene>
<dbReference type="Gene3D" id="2.160.20.10">
    <property type="entry name" value="Single-stranded right-handed beta-helix, Pectin lyase-like"/>
    <property type="match status" value="1"/>
</dbReference>
<dbReference type="KEGG" id="slw:BRW62_03210"/>
<dbReference type="SUPFAM" id="SSF51126">
    <property type="entry name" value="Pectin lyase-like"/>
    <property type="match status" value="1"/>
</dbReference>
<dbReference type="OrthoDB" id="580806at2"/>
<proteinExistence type="predicted"/>
<evidence type="ECO:0000313" key="2">
    <source>
        <dbReference type="EMBL" id="ATS17919.1"/>
    </source>
</evidence>
<dbReference type="RefSeq" id="WP_099798266.1">
    <property type="nucleotide sequence ID" value="NZ_CP018092.1"/>
</dbReference>